<proteinExistence type="predicted"/>
<evidence type="ECO:0000256" key="1">
    <source>
        <dbReference type="SAM" id="MobiDB-lite"/>
    </source>
</evidence>
<sequence length="22" mass="2295">MWVTGQHGGIQSILGGLTQHSS</sequence>
<protein>
    <submittedName>
        <fullName evidence="2">Uncharacterized protein</fullName>
    </submittedName>
</protein>
<dbReference type="Proteomes" id="UP000593574">
    <property type="component" value="Unassembled WGS sequence"/>
</dbReference>
<keyword evidence="3" id="KW-1185">Reference proteome</keyword>
<accession>A0A7J8ZP07</accession>
<reference evidence="2 3" key="1">
    <citation type="journal article" date="2019" name="Genome Biol. Evol.">
        <title>Insights into the evolution of the New World diploid cottons (Gossypium, subgenus Houzingenia) based on genome sequencing.</title>
        <authorList>
            <person name="Grover C.E."/>
            <person name="Arick M.A. 2nd"/>
            <person name="Thrash A."/>
            <person name="Conover J.L."/>
            <person name="Sanders W.S."/>
            <person name="Peterson D.G."/>
            <person name="Frelichowski J.E."/>
            <person name="Scheffler J.A."/>
            <person name="Scheffler B.E."/>
            <person name="Wendel J.F."/>
        </authorList>
    </citation>
    <scope>NUCLEOTIDE SEQUENCE [LARGE SCALE GENOMIC DNA]</scope>
    <source>
        <strain evidence="2">4</strain>
        <tissue evidence="2">Leaf</tissue>
    </source>
</reference>
<evidence type="ECO:0000313" key="3">
    <source>
        <dbReference type="Proteomes" id="UP000593574"/>
    </source>
</evidence>
<comment type="caution">
    <text evidence="2">The sequence shown here is derived from an EMBL/GenBank/DDBJ whole genome shotgun (WGS) entry which is preliminary data.</text>
</comment>
<feature type="region of interest" description="Disordered" evidence="1">
    <location>
        <begin position="1"/>
        <end position="22"/>
    </location>
</feature>
<dbReference type="AlphaFoldDB" id="A0A7J8ZP07"/>
<gene>
    <name evidence="2" type="ORF">Golax_012089</name>
</gene>
<organism evidence="2 3">
    <name type="scientific">Gossypium laxum</name>
    <dbReference type="NCBI Taxonomy" id="34288"/>
    <lineage>
        <taxon>Eukaryota</taxon>
        <taxon>Viridiplantae</taxon>
        <taxon>Streptophyta</taxon>
        <taxon>Embryophyta</taxon>
        <taxon>Tracheophyta</taxon>
        <taxon>Spermatophyta</taxon>
        <taxon>Magnoliopsida</taxon>
        <taxon>eudicotyledons</taxon>
        <taxon>Gunneridae</taxon>
        <taxon>Pentapetalae</taxon>
        <taxon>rosids</taxon>
        <taxon>malvids</taxon>
        <taxon>Malvales</taxon>
        <taxon>Malvaceae</taxon>
        <taxon>Malvoideae</taxon>
        <taxon>Gossypium</taxon>
    </lineage>
</organism>
<dbReference type="EMBL" id="JABEZV010000006">
    <property type="protein sequence ID" value="MBA0713029.1"/>
    <property type="molecule type" value="Genomic_DNA"/>
</dbReference>
<name>A0A7J8ZP07_9ROSI</name>
<evidence type="ECO:0000313" key="2">
    <source>
        <dbReference type="EMBL" id="MBA0713029.1"/>
    </source>
</evidence>